<sequence length="183" mass="20703">MHEINDVMEDTKCDISAQEVAKRITILNAMSMLSVTWKMVSSQTIKHCWTKAGLVLAKESNEAIDINEDLSLPLPPTGLTKKQFENWLSVDDGAVVAPEVITEEGKLDEIIHHIRQSEKETEGDEDGSSDVDVDERVLEPPTPTEIKFYLTRLESSLESFDFSDMNLFRTLREKSMQICEQSV</sequence>
<evidence type="ECO:0000313" key="3">
    <source>
        <dbReference type="Proteomes" id="UP001162480"/>
    </source>
</evidence>
<dbReference type="Proteomes" id="UP001162480">
    <property type="component" value="Chromosome 6"/>
</dbReference>
<proteinExistence type="predicted"/>
<keyword evidence="3" id="KW-1185">Reference proteome</keyword>
<organism evidence="2 3">
    <name type="scientific">Octopus vulgaris</name>
    <name type="common">Common octopus</name>
    <dbReference type="NCBI Taxonomy" id="6645"/>
    <lineage>
        <taxon>Eukaryota</taxon>
        <taxon>Metazoa</taxon>
        <taxon>Spiralia</taxon>
        <taxon>Lophotrochozoa</taxon>
        <taxon>Mollusca</taxon>
        <taxon>Cephalopoda</taxon>
        <taxon>Coleoidea</taxon>
        <taxon>Octopodiformes</taxon>
        <taxon>Octopoda</taxon>
        <taxon>Incirrata</taxon>
        <taxon>Octopodidae</taxon>
        <taxon>Octopus</taxon>
    </lineage>
</organism>
<dbReference type="EMBL" id="OX597819">
    <property type="protein sequence ID" value="CAI9723959.1"/>
    <property type="molecule type" value="Genomic_DNA"/>
</dbReference>
<feature type="region of interest" description="Disordered" evidence="1">
    <location>
        <begin position="116"/>
        <end position="137"/>
    </location>
</feature>
<evidence type="ECO:0000313" key="2">
    <source>
        <dbReference type="EMBL" id="CAI9723959.1"/>
    </source>
</evidence>
<reference evidence="2" key="1">
    <citation type="submission" date="2023-08" db="EMBL/GenBank/DDBJ databases">
        <authorList>
            <person name="Alioto T."/>
            <person name="Alioto T."/>
            <person name="Gomez Garrido J."/>
        </authorList>
    </citation>
    <scope>NUCLEOTIDE SEQUENCE</scope>
</reference>
<evidence type="ECO:0000256" key="1">
    <source>
        <dbReference type="SAM" id="MobiDB-lite"/>
    </source>
</evidence>
<feature type="compositionally biased region" description="Acidic residues" evidence="1">
    <location>
        <begin position="121"/>
        <end position="133"/>
    </location>
</feature>
<accession>A0AA36AY79</accession>
<dbReference type="AlphaFoldDB" id="A0AA36AY79"/>
<name>A0AA36AY79_OCTVU</name>
<protein>
    <submittedName>
        <fullName evidence="2">Uncharacterized protein</fullName>
    </submittedName>
</protein>
<gene>
    <name evidence="2" type="ORF">OCTVUL_1B021677</name>
</gene>